<keyword evidence="1" id="KW-0732">Signal</keyword>
<accession>A0AAV2AII4</accession>
<evidence type="ECO:0000256" key="1">
    <source>
        <dbReference type="SAM" id="SignalP"/>
    </source>
</evidence>
<dbReference type="EMBL" id="CAXIEN010000155">
    <property type="protein sequence ID" value="CAL1282423.1"/>
    <property type="molecule type" value="Genomic_DNA"/>
</dbReference>
<keyword evidence="3" id="KW-1185">Reference proteome</keyword>
<protein>
    <submittedName>
        <fullName evidence="2">Uncharacterized protein</fullName>
    </submittedName>
</protein>
<feature type="chain" id="PRO_5043875354" evidence="1">
    <location>
        <begin position="20"/>
        <end position="49"/>
    </location>
</feature>
<gene>
    <name evidence="2" type="ORF">LARSCL_LOCUS12064</name>
</gene>
<dbReference type="PROSITE" id="PS51257">
    <property type="entry name" value="PROKAR_LIPOPROTEIN"/>
    <property type="match status" value="1"/>
</dbReference>
<proteinExistence type="predicted"/>
<feature type="signal peptide" evidence="1">
    <location>
        <begin position="1"/>
        <end position="19"/>
    </location>
</feature>
<dbReference type="Proteomes" id="UP001497382">
    <property type="component" value="Unassembled WGS sequence"/>
</dbReference>
<dbReference type="AlphaFoldDB" id="A0AAV2AII4"/>
<evidence type="ECO:0000313" key="2">
    <source>
        <dbReference type="EMBL" id="CAL1282423.1"/>
    </source>
</evidence>
<sequence>MRLLYALLLLLCMIVYALAGCPDMSTCPEWCSQKRNSDGCMVCECTQNG</sequence>
<organism evidence="2 3">
    <name type="scientific">Larinioides sclopetarius</name>
    <dbReference type="NCBI Taxonomy" id="280406"/>
    <lineage>
        <taxon>Eukaryota</taxon>
        <taxon>Metazoa</taxon>
        <taxon>Ecdysozoa</taxon>
        <taxon>Arthropoda</taxon>
        <taxon>Chelicerata</taxon>
        <taxon>Arachnida</taxon>
        <taxon>Araneae</taxon>
        <taxon>Araneomorphae</taxon>
        <taxon>Entelegynae</taxon>
        <taxon>Araneoidea</taxon>
        <taxon>Araneidae</taxon>
        <taxon>Larinioides</taxon>
    </lineage>
</organism>
<reference evidence="2 3" key="1">
    <citation type="submission" date="2024-04" db="EMBL/GenBank/DDBJ databases">
        <authorList>
            <person name="Rising A."/>
            <person name="Reimegard J."/>
            <person name="Sonavane S."/>
            <person name="Akerstrom W."/>
            <person name="Nylinder S."/>
            <person name="Hedman E."/>
            <person name="Kallberg Y."/>
        </authorList>
    </citation>
    <scope>NUCLEOTIDE SEQUENCE [LARGE SCALE GENOMIC DNA]</scope>
</reference>
<comment type="caution">
    <text evidence="2">The sequence shown here is derived from an EMBL/GenBank/DDBJ whole genome shotgun (WGS) entry which is preliminary data.</text>
</comment>
<name>A0AAV2AII4_9ARAC</name>
<evidence type="ECO:0000313" key="3">
    <source>
        <dbReference type="Proteomes" id="UP001497382"/>
    </source>
</evidence>